<keyword evidence="7 8" id="KW-0472">Membrane</keyword>
<dbReference type="Gene3D" id="3.30.460.20">
    <property type="entry name" value="CorA soluble domain-like"/>
    <property type="match status" value="1"/>
</dbReference>
<keyword evidence="3" id="KW-0813">Transport</keyword>
<feature type="transmembrane region" description="Helical" evidence="8">
    <location>
        <begin position="277"/>
        <end position="297"/>
    </location>
</feature>
<evidence type="ECO:0000256" key="1">
    <source>
        <dbReference type="ARBA" id="ARBA00004651"/>
    </source>
</evidence>
<dbReference type="AlphaFoldDB" id="A0A1G2KP96"/>
<dbReference type="InterPro" id="IPR045861">
    <property type="entry name" value="CorA_cytoplasmic_dom"/>
</dbReference>
<dbReference type="PANTHER" id="PTHR46494:SF1">
    <property type="entry name" value="CORA FAMILY METAL ION TRANSPORTER (EUROFUNG)"/>
    <property type="match status" value="1"/>
</dbReference>
<dbReference type="SUPFAM" id="SSF144083">
    <property type="entry name" value="Magnesium transport protein CorA, transmembrane region"/>
    <property type="match status" value="1"/>
</dbReference>
<evidence type="ECO:0000256" key="4">
    <source>
        <dbReference type="ARBA" id="ARBA00022475"/>
    </source>
</evidence>
<dbReference type="GO" id="GO:0005886">
    <property type="term" value="C:plasma membrane"/>
    <property type="evidence" value="ECO:0007669"/>
    <property type="project" value="UniProtKB-SubCell"/>
</dbReference>
<dbReference type="EMBL" id="MHQJ01000021">
    <property type="protein sequence ID" value="OHA01230.1"/>
    <property type="molecule type" value="Genomic_DNA"/>
</dbReference>
<dbReference type="GO" id="GO:0015087">
    <property type="term" value="F:cobalt ion transmembrane transporter activity"/>
    <property type="evidence" value="ECO:0007669"/>
    <property type="project" value="TreeGrafter"/>
</dbReference>
<gene>
    <name evidence="9" type="ORF">A3C11_00725</name>
</gene>
<evidence type="ECO:0000256" key="3">
    <source>
        <dbReference type="ARBA" id="ARBA00022448"/>
    </source>
</evidence>
<organism evidence="9 10">
    <name type="scientific">Candidatus Sungbacteria bacterium RIFCSPHIGHO2_02_FULL_49_12</name>
    <dbReference type="NCBI Taxonomy" id="1802271"/>
    <lineage>
        <taxon>Bacteria</taxon>
        <taxon>Candidatus Sungiibacteriota</taxon>
    </lineage>
</organism>
<evidence type="ECO:0000256" key="6">
    <source>
        <dbReference type="ARBA" id="ARBA00022989"/>
    </source>
</evidence>
<dbReference type="InterPro" id="IPR002523">
    <property type="entry name" value="MgTranspt_CorA/ZnTranspt_ZntB"/>
</dbReference>
<evidence type="ECO:0000256" key="8">
    <source>
        <dbReference type="SAM" id="Phobius"/>
    </source>
</evidence>
<sequence>METIRHKNVCWIDLLSPGEQDIKVLEDEYGIHKIPLHEIAAETTLPKIERFEHELYVVLYFPIFNPQKKTAEGKEIDFIITPNVFVTVHYEPIAPLENIHSSCSTSPDVRDHCFSDTPAHLFFTVLSQLYNYSLRELSHIKKNLDALDNDLFSRDGNAFVKRILETRRDILNFRRTLAPQRHILESLVTRGEEFWGARSGESFDQLLESYNRVWSVLESHKEAIEAIHETNDSLISSKQNDTIQTLTMLSVIVFYLTFIAAIFSTDAIYKPIIGNRYDFWIILGMMGAAIILLLVFFKNKKWL</sequence>
<evidence type="ECO:0000256" key="7">
    <source>
        <dbReference type="ARBA" id="ARBA00023136"/>
    </source>
</evidence>
<comment type="similarity">
    <text evidence="2">Belongs to the CorA metal ion transporter (MIT) (TC 1.A.35) family.</text>
</comment>
<evidence type="ECO:0000256" key="2">
    <source>
        <dbReference type="ARBA" id="ARBA00009765"/>
    </source>
</evidence>
<dbReference type="GO" id="GO:0000287">
    <property type="term" value="F:magnesium ion binding"/>
    <property type="evidence" value="ECO:0007669"/>
    <property type="project" value="TreeGrafter"/>
</dbReference>
<reference evidence="9 10" key="1">
    <citation type="journal article" date="2016" name="Nat. Commun.">
        <title>Thousands of microbial genomes shed light on interconnected biogeochemical processes in an aquifer system.</title>
        <authorList>
            <person name="Anantharaman K."/>
            <person name="Brown C.T."/>
            <person name="Hug L.A."/>
            <person name="Sharon I."/>
            <person name="Castelle C.J."/>
            <person name="Probst A.J."/>
            <person name="Thomas B.C."/>
            <person name="Singh A."/>
            <person name="Wilkins M.J."/>
            <person name="Karaoz U."/>
            <person name="Brodie E.L."/>
            <person name="Williams K.H."/>
            <person name="Hubbard S.S."/>
            <person name="Banfield J.F."/>
        </authorList>
    </citation>
    <scope>NUCLEOTIDE SEQUENCE [LARGE SCALE GENOMIC DNA]</scope>
</reference>
<evidence type="ECO:0000313" key="10">
    <source>
        <dbReference type="Proteomes" id="UP000177362"/>
    </source>
</evidence>
<keyword evidence="5 8" id="KW-0812">Transmembrane</keyword>
<comment type="subcellular location">
    <subcellularLocation>
        <location evidence="1">Cell membrane</location>
        <topology evidence="1">Multi-pass membrane protein</topology>
    </subcellularLocation>
</comment>
<dbReference type="PANTHER" id="PTHR46494">
    <property type="entry name" value="CORA FAMILY METAL ION TRANSPORTER (EUROFUNG)"/>
    <property type="match status" value="1"/>
</dbReference>
<dbReference type="Proteomes" id="UP000177362">
    <property type="component" value="Unassembled WGS sequence"/>
</dbReference>
<evidence type="ECO:0000256" key="5">
    <source>
        <dbReference type="ARBA" id="ARBA00022692"/>
    </source>
</evidence>
<feature type="transmembrane region" description="Helical" evidence="8">
    <location>
        <begin position="246"/>
        <end position="265"/>
    </location>
</feature>
<name>A0A1G2KP96_9BACT</name>
<proteinExistence type="inferred from homology"/>
<dbReference type="InterPro" id="IPR045863">
    <property type="entry name" value="CorA_TM1_TM2"/>
</dbReference>
<dbReference type="GO" id="GO:0050897">
    <property type="term" value="F:cobalt ion binding"/>
    <property type="evidence" value="ECO:0007669"/>
    <property type="project" value="TreeGrafter"/>
</dbReference>
<accession>A0A1G2KP96</accession>
<evidence type="ECO:0000313" key="9">
    <source>
        <dbReference type="EMBL" id="OHA01230.1"/>
    </source>
</evidence>
<dbReference type="Gene3D" id="1.20.58.340">
    <property type="entry name" value="Magnesium transport protein CorA, transmembrane region"/>
    <property type="match status" value="2"/>
</dbReference>
<dbReference type="GO" id="GO:0015095">
    <property type="term" value="F:magnesium ion transmembrane transporter activity"/>
    <property type="evidence" value="ECO:0007669"/>
    <property type="project" value="TreeGrafter"/>
</dbReference>
<keyword evidence="6 8" id="KW-1133">Transmembrane helix</keyword>
<dbReference type="SUPFAM" id="SSF143865">
    <property type="entry name" value="CorA soluble domain-like"/>
    <property type="match status" value="1"/>
</dbReference>
<keyword evidence="4" id="KW-1003">Cell membrane</keyword>
<comment type="caution">
    <text evidence="9">The sequence shown here is derived from an EMBL/GenBank/DDBJ whole genome shotgun (WGS) entry which is preliminary data.</text>
</comment>
<evidence type="ECO:0008006" key="11">
    <source>
        <dbReference type="Google" id="ProtNLM"/>
    </source>
</evidence>
<dbReference type="STRING" id="1802271.A3C11_00725"/>
<dbReference type="CDD" id="cd12822">
    <property type="entry name" value="TmCorA-like"/>
    <property type="match status" value="1"/>
</dbReference>
<protein>
    <recommendedName>
        <fullName evidence="11">Magnesium transport protein CorA</fullName>
    </recommendedName>
</protein>
<dbReference type="Pfam" id="PF01544">
    <property type="entry name" value="CorA"/>
    <property type="match status" value="1"/>
</dbReference>